<dbReference type="EMBL" id="FOEV01000018">
    <property type="protein sequence ID" value="SER37971.1"/>
    <property type="molecule type" value="Genomic_DNA"/>
</dbReference>
<organism evidence="1 2">
    <name type="scientific">Pseudomonas lutea</name>
    <dbReference type="NCBI Taxonomy" id="243924"/>
    <lineage>
        <taxon>Bacteria</taxon>
        <taxon>Pseudomonadati</taxon>
        <taxon>Pseudomonadota</taxon>
        <taxon>Gammaproteobacteria</taxon>
        <taxon>Pseudomonadales</taxon>
        <taxon>Pseudomonadaceae</taxon>
        <taxon>Pseudomonas</taxon>
    </lineage>
</organism>
<accession>A0A9X8QLS7</accession>
<dbReference type="RefSeq" id="WP_074829797.1">
    <property type="nucleotide sequence ID" value="NZ_FOEV01000018.1"/>
</dbReference>
<sequence length="89" mass="10035">MSLPTVCLLIAIVVLLGAVVLLVRALANLNVNAEQWERMAYRAHCLLWRNGRRELRNGTYTGQERAALEAKLERLASEAERIFSKSIRG</sequence>
<comment type="caution">
    <text evidence="1">The sequence shown here is derived from an EMBL/GenBank/DDBJ whole genome shotgun (WGS) entry which is preliminary data.</text>
</comment>
<gene>
    <name evidence="1" type="ORF">SAMN05216409_118119</name>
</gene>
<evidence type="ECO:0000313" key="2">
    <source>
        <dbReference type="Proteomes" id="UP000183210"/>
    </source>
</evidence>
<dbReference type="AlphaFoldDB" id="A0A9X8QLS7"/>
<proteinExistence type="predicted"/>
<name>A0A9X8QLS7_9PSED</name>
<dbReference type="Proteomes" id="UP000183210">
    <property type="component" value="Unassembled WGS sequence"/>
</dbReference>
<evidence type="ECO:0000313" key="1">
    <source>
        <dbReference type="EMBL" id="SER37971.1"/>
    </source>
</evidence>
<protein>
    <submittedName>
        <fullName evidence="1">Uncharacterized protein</fullName>
    </submittedName>
</protein>
<dbReference type="GeneID" id="300268786"/>
<reference evidence="1 2" key="1">
    <citation type="submission" date="2016-10" db="EMBL/GenBank/DDBJ databases">
        <authorList>
            <person name="Varghese N."/>
            <person name="Submissions S."/>
        </authorList>
    </citation>
    <scope>NUCLEOTIDE SEQUENCE [LARGE SCALE GENOMIC DNA]</scope>
    <source>
        <strain evidence="1 2">LMG 21974</strain>
    </source>
</reference>